<organism evidence="1">
    <name type="scientific">Peromfec virus RodF8_54</name>
    <dbReference type="NCBI Taxonomy" id="2929383"/>
    <lineage>
        <taxon>Viruses</taxon>
        <taxon>Monodnaviria</taxon>
        <taxon>Sangervirae</taxon>
        <taxon>Phixviricota</taxon>
        <taxon>Malgrandaviricetes</taxon>
        <taxon>Petitvirales</taxon>
        <taxon>Microviridae</taxon>
    </lineage>
</organism>
<evidence type="ECO:0000313" key="1">
    <source>
        <dbReference type="EMBL" id="UPW41567.1"/>
    </source>
</evidence>
<proteinExistence type="predicted"/>
<dbReference type="InterPro" id="IPR046781">
    <property type="entry name" value="Phage_ORF5"/>
</dbReference>
<dbReference type="Pfam" id="PF20577">
    <property type="entry name" value="Phage_ORF5"/>
    <property type="match status" value="1"/>
</dbReference>
<name>A0A976N1Z1_9VIRU</name>
<accession>A0A976N1Z1</accession>
<protein>
    <submittedName>
        <fullName evidence="1">Nonstructural protein</fullName>
    </submittedName>
</protein>
<reference evidence="1" key="1">
    <citation type="submission" date="2022-02" db="EMBL/GenBank/DDBJ databases">
        <title>Towards deciphering the DNA virus diversity associated with rodent species in the families Cricetidae and Heteromyidae.</title>
        <authorList>
            <person name="Lund M."/>
            <person name="Larsen B.B."/>
            <person name="Gryseels S."/>
            <person name="Kraberger S."/>
            <person name="Rowsey D.M."/>
            <person name="Steger L."/>
            <person name="Yule K.M."/>
            <person name="Upham N.S."/>
            <person name="Worobey M."/>
            <person name="Van Doorslaer K."/>
            <person name="Varsani A."/>
        </authorList>
    </citation>
    <scope>NUCLEOTIDE SEQUENCE</scope>
    <source>
        <strain evidence="1">NeonRodF8_54</strain>
    </source>
</reference>
<dbReference type="EMBL" id="OM869628">
    <property type="protein sequence ID" value="UPW41567.1"/>
    <property type="molecule type" value="Genomic_DNA"/>
</dbReference>
<sequence>MDFNVYCVLDKVSGEYGEPWLSQHDTLAIRKFNYVMKNSPMVATDCSLYCIGTYSTSTGVVSSFDKPTFVCNYEE</sequence>